<dbReference type="PANTHER" id="PTHR47875">
    <property type="entry name" value="PEPTIDYL-PROLYL CIS-TRANS ISOMERASE CYP28, CHLOROPLASTIC"/>
    <property type="match status" value="1"/>
</dbReference>
<dbReference type="PANTHER" id="PTHR47875:SF1">
    <property type="entry name" value="PEPTIDYL-PROLYL CIS-TRANS ISOMERASE CYP28, CHLOROPLASTIC"/>
    <property type="match status" value="1"/>
</dbReference>
<dbReference type="Gene3D" id="2.40.100.10">
    <property type="entry name" value="Cyclophilin-like"/>
    <property type="match status" value="1"/>
</dbReference>
<protein>
    <recommendedName>
        <fullName evidence="1">PPIase cyclophilin-type domain-containing protein</fullName>
    </recommendedName>
</protein>
<dbReference type="PROSITE" id="PS50072">
    <property type="entry name" value="CSA_PPIASE_2"/>
    <property type="match status" value="1"/>
</dbReference>
<dbReference type="PROSITE" id="PS51318">
    <property type="entry name" value="TAT"/>
    <property type="match status" value="1"/>
</dbReference>
<dbReference type="SUPFAM" id="SSF50891">
    <property type="entry name" value="Cyclophilin-like"/>
    <property type="match status" value="1"/>
</dbReference>
<dbReference type="GO" id="GO:0003755">
    <property type="term" value="F:peptidyl-prolyl cis-trans isomerase activity"/>
    <property type="evidence" value="ECO:0007669"/>
    <property type="project" value="InterPro"/>
</dbReference>
<sequence length="314" mass="32974">MLACTGPAALLAPEAQSLGRRTQAWQQQRRSRCARRIICQAQTNDNSPAAPASRRAALSLLAAAPAAAALAAAAPLPAAAAEAAAEVDTTVTHRLFLDVGVCPEAVRTDRRLGDKTPFCGDPAPLGRIVVDLYGKAAPGSVATLVAAAQAGAYASTSITKVLPGRFLLLGTQGPKRSGLVQAPPGLPESNPDLLSSAAFRLPHRRPGTVSLNLSENEDDDFFRFDPKYRNLSLLITTGPGPVPSLDGENIVIGQVSEGLEVVTAITQVPTFTPNDNARAFNQFAKFIGDERAEKTARKWGRPLQAVVITNCGLL</sequence>
<name>A0AAD5DGR2_9CHLO</name>
<dbReference type="EMBL" id="JADXDR010000144">
    <property type="protein sequence ID" value="KAI7837730.1"/>
    <property type="molecule type" value="Genomic_DNA"/>
</dbReference>
<keyword evidence="3" id="KW-1185">Reference proteome</keyword>
<dbReference type="Pfam" id="PF00160">
    <property type="entry name" value="Pro_isomerase"/>
    <property type="match status" value="1"/>
</dbReference>
<dbReference type="AlphaFoldDB" id="A0AAD5DGR2"/>
<evidence type="ECO:0000259" key="1">
    <source>
        <dbReference type="PROSITE" id="PS50072"/>
    </source>
</evidence>
<comment type="caution">
    <text evidence="2">The sequence shown here is derived from an EMBL/GenBank/DDBJ whole genome shotgun (WGS) entry which is preliminary data.</text>
</comment>
<dbReference type="GO" id="GO:0009507">
    <property type="term" value="C:chloroplast"/>
    <property type="evidence" value="ECO:0007669"/>
    <property type="project" value="TreeGrafter"/>
</dbReference>
<proteinExistence type="predicted"/>
<evidence type="ECO:0000313" key="2">
    <source>
        <dbReference type="EMBL" id="KAI7837730.1"/>
    </source>
</evidence>
<evidence type="ECO:0000313" key="3">
    <source>
        <dbReference type="Proteomes" id="UP001205105"/>
    </source>
</evidence>
<accession>A0AAD5DGR2</accession>
<feature type="domain" description="PPIase cyclophilin-type" evidence="1">
    <location>
        <begin position="124"/>
        <end position="313"/>
    </location>
</feature>
<dbReference type="InterPro" id="IPR029000">
    <property type="entry name" value="Cyclophilin-like_dom_sf"/>
</dbReference>
<dbReference type="InterPro" id="IPR044178">
    <property type="entry name" value="CYP28-like"/>
</dbReference>
<dbReference type="Proteomes" id="UP001205105">
    <property type="component" value="Unassembled WGS sequence"/>
</dbReference>
<reference evidence="2" key="1">
    <citation type="submission" date="2020-11" db="EMBL/GenBank/DDBJ databases">
        <title>Chlorella ohadii genome sequencing and assembly.</title>
        <authorList>
            <person name="Murik O."/>
            <person name="Treves H."/>
            <person name="Kedem I."/>
            <person name="Shotland Y."/>
            <person name="Kaplan A."/>
        </authorList>
    </citation>
    <scope>NUCLEOTIDE SEQUENCE</scope>
    <source>
        <strain evidence="2">1</strain>
    </source>
</reference>
<organism evidence="2 3">
    <name type="scientific">Chlorella ohadii</name>
    <dbReference type="NCBI Taxonomy" id="2649997"/>
    <lineage>
        <taxon>Eukaryota</taxon>
        <taxon>Viridiplantae</taxon>
        <taxon>Chlorophyta</taxon>
        <taxon>core chlorophytes</taxon>
        <taxon>Trebouxiophyceae</taxon>
        <taxon>Chlorellales</taxon>
        <taxon>Chlorellaceae</taxon>
        <taxon>Chlorella clade</taxon>
        <taxon>Chlorella</taxon>
    </lineage>
</organism>
<dbReference type="InterPro" id="IPR002130">
    <property type="entry name" value="Cyclophilin-type_PPIase_dom"/>
</dbReference>
<dbReference type="InterPro" id="IPR006311">
    <property type="entry name" value="TAT_signal"/>
</dbReference>
<dbReference type="FunFam" id="2.40.100.10:FF:000037">
    <property type="entry name" value="Peptidyl-prolyl cis-trans isomerase"/>
    <property type="match status" value="1"/>
</dbReference>
<gene>
    <name evidence="2" type="ORF">COHA_008452</name>
</gene>